<dbReference type="Pfam" id="PF13374">
    <property type="entry name" value="TPR_10"/>
    <property type="match status" value="1"/>
</dbReference>
<dbReference type="Pfam" id="PF12770">
    <property type="entry name" value="CHAT"/>
    <property type="match status" value="1"/>
</dbReference>
<evidence type="ECO:0000313" key="3">
    <source>
        <dbReference type="EMBL" id="MCM2373476.1"/>
    </source>
</evidence>
<dbReference type="InterPro" id="IPR011990">
    <property type="entry name" value="TPR-like_helical_dom_sf"/>
</dbReference>
<feature type="coiled-coil region" evidence="1">
    <location>
        <begin position="184"/>
        <end position="246"/>
    </location>
</feature>
<dbReference type="Proteomes" id="UP001202961">
    <property type="component" value="Unassembled WGS sequence"/>
</dbReference>
<keyword evidence="1" id="KW-0175">Coiled coil</keyword>
<evidence type="ECO:0000259" key="2">
    <source>
        <dbReference type="Pfam" id="PF12770"/>
    </source>
</evidence>
<organism evidence="3 4">
    <name type="scientific">Aporhodopirellula aestuarii</name>
    <dbReference type="NCBI Taxonomy" id="2950107"/>
    <lineage>
        <taxon>Bacteria</taxon>
        <taxon>Pseudomonadati</taxon>
        <taxon>Planctomycetota</taxon>
        <taxon>Planctomycetia</taxon>
        <taxon>Pirellulales</taxon>
        <taxon>Pirellulaceae</taxon>
        <taxon>Aporhodopirellula</taxon>
    </lineage>
</organism>
<name>A0ABT0U9M5_9BACT</name>
<accession>A0ABT0U9M5</accession>
<proteinExistence type="predicted"/>
<keyword evidence="4" id="KW-1185">Reference proteome</keyword>
<comment type="caution">
    <text evidence="3">The sequence shown here is derived from an EMBL/GenBank/DDBJ whole genome shotgun (WGS) entry which is preliminary data.</text>
</comment>
<protein>
    <submittedName>
        <fullName evidence="3">CHAT domain-containing protein</fullName>
    </submittedName>
</protein>
<dbReference type="InterPro" id="IPR024983">
    <property type="entry name" value="CHAT_dom"/>
</dbReference>
<dbReference type="Gene3D" id="1.25.40.10">
    <property type="entry name" value="Tetratricopeptide repeat domain"/>
    <property type="match status" value="2"/>
</dbReference>
<dbReference type="Pfam" id="PF13424">
    <property type="entry name" value="TPR_12"/>
    <property type="match status" value="1"/>
</dbReference>
<feature type="domain" description="CHAT" evidence="2">
    <location>
        <begin position="555"/>
        <end position="871"/>
    </location>
</feature>
<sequence length="876" mass="96465">MSTVRSIIILVGIFLSINVSAQVYVVTNDDAGFMDGPTRVADIKRDTEFYALEVRDEWLLAVEPKSLSRFWIAKSKAEQKTLTKAQLAEEAGLWQQMSQIEEFVNARSATTDQLQLTLDCTRKLRSFWDDKHPHAATAVQYAGIVAANAGAYAQAETLLNDALDVHSRLYGKAATQTAEICIDLANLSNHRHELKKAIQFARQAWNINRDALGAEHPDAISATLPLAHAMEQIQEYEDALKIYQTAHRVFRKSYGDTHLMTLKTNAKIAQQLVSLDRKKEAVSIYEAVVTNLEKHHPDQSETIALQRLRLTSAKLNSNDSESMEAFGRSIAELEKKFPNLVPYIRSQQRLLLASHLQAGQTQQAFAMVDSRLRQLRTTIRKELWGMNALEQREHLAQADSYTFFSSISLAVDFAHVPQVSDMSAEWLINGKGLVEEAQSVQGGATLDLKKREAWASQPWVTCDDIRGTLSDNEVFVDVLSYLDFEFDADATPSSTGQRYAAWILTNTGNARFIDLGPAEPIDNAVKDLTHGIGESVAQIRQHGEQTAYQQLIPQLTAASRLIWHPILKACDRKPDVLISPDQSLWLLPWSALLNPDGETFVAETHSIQLQLSGRDLIQSDVTASNKPGVIFADPNFDVELESTSPDQLRSADKLKSADGEPIKLRSVGRLAFSAVEAEMISPAISRITGNEPKTMMQDAALESKFKELTSPSVIVVSTHGFTFGSTDDGTNPLLKCGLLMAGANGNESIASLQNDGVLTGLEIAGTDLSGTRLAVLSACQTGLGELEATGGVVGLRRAFHIAGARSVLSSLWEIPDRDTMLLMQGFFDSLAESKDVASSLQTTQQRLIAARRERYGAAHPFFWAAFVMTGNSRLDL</sequence>
<dbReference type="PANTHER" id="PTHR10098:SF108">
    <property type="entry name" value="TETRATRICOPEPTIDE REPEAT PROTEIN 28"/>
    <property type="match status" value="1"/>
</dbReference>
<gene>
    <name evidence="3" type="ORF">NB063_22930</name>
</gene>
<dbReference type="RefSeq" id="WP_250931233.1">
    <property type="nucleotide sequence ID" value="NZ_JAMQBK010000062.1"/>
</dbReference>
<dbReference type="EMBL" id="JAMQBK010000062">
    <property type="protein sequence ID" value="MCM2373476.1"/>
    <property type="molecule type" value="Genomic_DNA"/>
</dbReference>
<dbReference type="SUPFAM" id="SSF48452">
    <property type="entry name" value="TPR-like"/>
    <property type="match status" value="1"/>
</dbReference>
<evidence type="ECO:0000313" key="4">
    <source>
        <dbReference type="Proteomes" id="UP001202961"/>
    </source>
</evidence>
<evidence type="ECO:0000256" key="1">
    <source>
        <dbReference type="SAM" id="Coils"/>
    </source>
</evidence>
<reference evidence="3 4" key="1">
    <citation type="journal article" date="2022" name="Syst. Appl. Microbiol.">
        <title>Rhodopirellula aestuarii sp. nov., a novel member of the genus Rhodopirellula isolated from brackish sediments collected in the Tagus River estuary, Portugal.</title>
        <authorList>
            <person name="Vitorino I.R."/>
            <person name="Klimek D."/>
            <person name="Calusinska M."/>
            <person name="Lobo-da-Cunha A."/>
            <person name="Vasconcelos V."/>
            <person name="Lage O.M."/>
        </authorList>
    </citation>
    <scope>NUCLEOTIDE SEQUENCE [LARGE SCALE GENOMIC DNA]</scope>
    <source>
        <strain evidence="3 4">ICT_H3.1</strain>
    </source>
</reference>
<dbReference type="PANTHER" id="PTHR10098">
    <property type="entry name" value="RAPSYN-RELATED"/>
    <property type="match status" value="1"/>
</dbReference>